<evidence type="ECO:0000313" key="2">
    <source>
        <dbReference type="EMBL" id="KPD04390.1"/>
    </source>
</evidence>
<reference evidence="2 3" key="1">
    <citation type="submission" date="2015-07" db="EMBL/GenBank/DDBJ databases">
        <title>ATOL: Assembling a taxonomically balanced genome-scale reconstruction of the evolutionary history of the Enterobacteriaceae.</title>
        <authorList>
            <person name="Plunkett G.III."/>
            <person name="Neeno-Eckwall E.C."/>
            <person name="Glasner J.D."/>
            <person name="Perna N.T."/>
        </authorList>
    </citation>
    <scope>NUCLEOTIDE SEQUENCE [LARGE SCALE GENOMIC DNA]</scope>
    <source>
        <strain evidence="2 3">ATCC 35017</strain>
    </source>
</reference>
<feature type="transmembrane region" description="Helical" evidence="1">
    <location>
        <begin position="12"/>
        <end position="30"/>
    </location>
</feature>
<evidence type="ECO:0000313" key="3">
    <source>
        <dbReference type="Proteomes" id="UP000053226"/>
    </source>
</evidence>
<dbReference type="Pfam" id="PF10713">
    <property type="entry name" value="DUF2509"/>
    <property type="match status" value="1"/>
</dbReference>
<dbReference type="InterPro" id="IPR019652">
    <property type="entry name" value="DUF2509"/>
</dbReference>
<dbReference type="Proteomes" id="UP000053226">
    <property type="component" value="Unassembled WGS sequence"/>
</dbReference>
<dbReference type="EMBL" id="LGAA01000002">
    <property type="protein sequence ID" value="KPD04390.1"/>
    <property type="molecule type" value="Genomic_DNA"/>
</dbReference>
<gene>
    <name evidence="2" type="ORF">M992_0086</name>
</gene>
<keyword evidence="1" id="KW-0472">Membrane</keyword>
<organism evidence="2 3">
    <name type="scientific">Moellerella wisconsensis ATCC 35017</name>
    <dbReference type="NCBI Taxonomy" id="1354267"/>
    <lineage>
        <taxon>Bacteria</taxon>
        <taxon>Pseudomonadati</taxon>
        <taxon>Pseudomonadota</taxon>
        <taxon>Gammaproteobacteria</taxon>
        <taxon>Enterobacterales</taxon>
        <taxon>Morganellaceae</taxon>
        <taxon>Moellerella</taxon>
    </lineage>
</organism>
<name>A0A0N0IC54_9GAMM</name>
<keyword evidence="1" id="KW-0812">Transmembrane</keyword>
<proteinExistence type="predicted"/>
<accession>A0A0N0IC54</accession>
<evidence type="ECO:0000256" key="1">
    <source>
        <dbReference type="SAM" id="Phobius"/>
    </source>
</evidence>
<sequence length="151" mass="17427">MNCPQHNHNQQGSVALIMVIVLATMGLLLLKNLHYYQNRMLLTLAKEQRYFQAFNQAESALAWGKTVDWKIDIPDATSWLCTQHPQNNNQSCLLYVPKKGFLLAGKGQFDPQTNLVVYQWMQKSDSLSMRLTPIKQGWLDYCPLNKKRLCL</sequence>
<keyword evidence="3" id="KW-1185">Reference proteome</keyword>
<dbReference type="AlphaFoldDB" id="A0A0N0IC54"/>
<dbReference type="RefSeq" id="WP_047255144.1">
    <property type="nucleotide sequence ID" value="NZ_CAWMUS010000002.1"/>
</dbReference>
<protein>
    <submittedName>
        <fullName evidence="2">Putative membrane protein</fullName>
    </submittedName>
</protein>
<comment type="caution">
    <text evidence="2">The sequence shown here is derived from an EMBL/GenBank/DDBJ whole genome shotgun (WGS) entry which is preliminary data.</text>
</comment>
<dbReference type="OrthoDB" id="7059963at2"/>
<keyword evidence="1" id="KW-1133">Transmembrane helix</keyword>